<accession>A0A830H2Z4</accession>
<dbReference type="AlphaFoldDB" id="A0A830H2Z4"/>
<evidence type="ECO:0000256" key="2">
    <source>
        <dbReference type="SAM" id="Phobius"/>
    </source>
</evidence>
<feature type="transmembrane region" description="Helical" evidence="2">
    <location>
        <begin position="24"/>
        <end position="43"/>
    </location>
</feature>
<evidence type="ECO:0000313" key="3">
    <source>
        <dbReference type="EMBL" id="GHP01304.1"/>
    </source>
</evidence>
<reference evidence="3" key="1">
    <citation type="submission" date="2020-10" db="EMBL/GenBank/DDBJ databases">
        <title>Unveiling of a novel bifunctional photoreceptor, Dualchrome1, isolated from a cosmopolitan green alga.</title>
        <authorList>
            <person name="Suzuki S."/>
            <person name="Kawachi M."/>
        </authorList>
    </citation>
    <scope>NUCLEOTIDE SEQUENCE</scope>
    <source>
        <strain evidence="3">NIES 2893</strain>
    </source>
</reference>
<dbReference type="Proteomes" id="UP000660262">
    <property type="component" value="Unassembled WGS sequence"/>
</dbReference>
<dbReference type="OrthoDB" id="197892at2759"/>
<name>A0A830H2Z4_9CHLO</name>
<feature type="transmembrane region" description="Helical" evidence="2">
    <location>
        <begin position="101"/>
        <end position="119"/>
    </location>
</feature>
<proteinExistence type="predicted"/>
<keyword evidence="2" id="KW-1133">Transmembrane helix</keyword>
<organism evidence="3 4">
    <name type="scientific">Pycnococcus provasolii</name>
    <dbReference type="NCBI Taxonomy" id="41880"/>
    <lineage>
        <taxon>Eukaryota</taxon>
        <taxon>Viridiplantae</taxon>
        <taxon>Chlorophyta</taxon>
        <taxon>Pseudoscourfieldiophyceae</taxon>
        <taxon>Pseudoscourfieldiales</taxon>
        <taxon>Pycnococcaceae</taxon>
        <taxon>Pycnococcus</taxon>
    </lineage>
</organism>
<sequence length="337" mass="36422">MAVRYSVLVKSLGLAVFYYPLQPLSYYVCFAGMVVSFGIDRYAALRSCRKPAKLSNRVPQLIPLILRIFLVVQIILTHNIMFPSKATINSNGAVTVDGSGMVSSAYILSFFVCAVFGLLSRPIRVALGINQDFEREEGGTRDLPYMEFVGQRRRKITAGGYRTTTAVSENDGDIGEEELLHESQYEAYTPFLNHADALKHLPPDYVEYVEQIYKLPAKPYPANKQLMARQLPETGGEFYTLPPADQLRVRAGYATAQTPTHSDVEMSTAGFSSGGGTAALVSPSMVASAAPTAPPLSYGYSPPVGAAAHQGSSSYGVPQAPHAAPYGASSFPTPPSY</sequence>
<gene>
    <name evidence="3" type="ORF">PPROV_000006000</name>
</gene>
<comment type="caution">
    <text evidence="3">The sequence shown here is derived from an EMBL/GenBank/DDBJ whole genome shotgun (WGS) entry which is preliminary data.</text>
</comment>
<evidence type="ECO:0000256" key="1">
    <source>
        <dbReference type="SAM" id="MobiDB-lite"/>
    </source>
</evidence>
<keyword evidence="2" id="KW-0472">Membrane</keyword>
<feature type="region of interest" description="Disordered" evidence="1">
    <location>
        <begin position="300"/>
        <end position="337"/>
    </location>
</feature>
<keyword evidence="4" id="KW-1185">Reference proteome</keyword>
<keyword evidence="2" id="KW-0812">Transmembrane</keyword>
<evidence type="ECO:0000313" key="4">
    <source>
        <dbReference type="Proteomes" id="UP000660262"/>
    </source>
</evidence>
<protein>
    <submittedName>
        <fullName evidence="3">Uncharacterized protein</fullName>
    </submittedName>
</protein>
<feature type="transmembrane region" description="Helical" evidence="2">
    <location>
        <begin position="64"/>
        <end position="81"/>
    </location>
</feature>
<dbReference type="EMBL" id="BNJQ01000001">
    <property type="protein sequence ID" value="GHP01304.1"/>
    <property type="molecule type" value="Genomic_DNA"/>
</dbReference>